<dbReference type="InParanoid" id="W3WLJ9"/>
<evidence type="ECO:0000313" key="3">
    <source>
        <dbReference type="Proteomes" id="UP000030651"/>
    </source>
</evidence>
<dbReference type="Proteomes" id="UP000030651">
    <property type="component" value="Unassembled WGS sequence"/>
</dbReference>
<dbReference type="HOGENOM" id="CLU_2097661_0_0_1"/>
<keyword evidence="3" id="KW-1185">Reference proteome</keyword>
<dbReference type="GeneID" id="19278146"/>
<organism evidence="2 3">
    <name type="scientific">Pestalotiopsis fici (strain W106-1 / CGMCC3.15140)</name>
    <dbReference type="NCBI Taxonomy" id="1229662"/>
    <lineage>
        <taxon>Eukaryota</taxon>
        <taxon>Fungi</taxon>
        <taxon>Dikarya</taxon>
        <taxon>Ascomycota</taxon>
        <taxon>Pezizomycotina</taxon>
        <taxon>Sordariomycetes</taxon>
        <taxon>Xylariomycetidae</taxon>
        <taxon>Amphisphaeriales</taxon>
        <taxon>Sporocadaceae</taxon>
        <taxon>Pestalotiopsis</taxon>
    </lineage>
</organism>
<dbReference type="RefSeq" id="XP_007839905.1">
    <property type="nucleotide sequence ID" value="XM_007841714.1"/>
</dbReference>
<dbReference type="EMBL" id="KI912119">
    <property type="protein sequence ID" value="ETS74649.1"/>
    <property type="molecule type" value="Genomic_DNA"/>
</dbReference>
<accession>W3WLJ9</accession>
<feature type="compositionally biased region" description="Basic residues" evidence="1">
    <location>
        <begin position="105"/>
        <end position="116"/>
    </location>
</feature>
<dbReference type="AlphaFoldDB" id="W3WLJ9"/>
<feature type="compositionally biased region" description="Basic and acidic residues" evidence="1">
    <location>
        <begin position="37"/>
        <end position="47"/>
    </location>
</feature>
<feature type="region of interest" description="Disordered" evidence="1">
    <location>
        <begin position="35"/>
        <end position="54"/>
    </location>
</feature>
<dbReference type="KEGG" id="pfy:PFICI_13133"/>
<evidence type="ECO:0000313" key="2">
    <source>
        <dbReference type="EMBL" id="ETS74649.1"/>
    </source>
</evidence>
<evidence type="ECO:0000256" key="1">
    <source>
        <dbReference type="SAM" id="MobiDB-lite"/>
    </source>
</evidence>
<proteinExistence type="predicted"/>
<protein>
    <submittedName>
        <fullName evidence="2">Uncharacterized protein</fullName>
    </submittedName>
</protein>
<reference evidence="3" key="1">
    <citation type="journal article" date="2015" name="BMC Genomics">
        <title>Genomic and transcriptomic analysis of the endophytic fungus Pestalotiopsis fici reveals its lifestyle and high potential for synthesis of natural products.</title>
        <authorList>
            <person name="Wang X."/>
            <person name="Zhang X."/>
            <person name="Liu L."/>
            <person name="Xiang M."/>
            <person name="Wang W."/>
            <person name="Sun X."/>
            <person name="Che Y."/>
            <person name="Guo L."/>
            <person name="Liu G."/>
            <person name="Guo L."/>
            <person name="Wang C."/>
            <person name="Yin W.B."/>
            <person name="Stadler M."/>
            <person name="Zhang X."/>
            <person name="Liu X."/>
        </authorList>
    </citation>
    <scope>NUCLEOTIDE SEQUENCE [LARGE SCALE GENOMIC DNA]</scope>
    <source>
        <strain evidence="3">W106-1 / CGMCC3.15140</strain>
    </source>
</reference>
<feature type="region of interest" description="Disordered" evidence="1">
    <location>
        <begin position="94"/>
        <end position="116"/>
    </location>
</feature>
<sequence length="116" mass="13063">MSRPTRIGNVVTRLLSALSPAKQVKAGRSATKQWVCQRDEAHRERPSRPVPTTELRARWKGSMVSFAIFVDSQQHPAAIPRIQQEMAAQTRISLKMPDNLPTRLAGHKSRHTMICP</sequence>
<gene>
    <name evidence="2" type="ORF">PFICI_13133</name>
</gene>
<name>W3WLJ9_PESFW</name>